<reference evidence="2" key="1">
    <citation type="submission" date="2014-12" db="EMBL/GenBank/DDBJ databases">
        <title>Insight into the proteome of Arion vulgaris.</title>
        <authorList>
            <person name="Aradska J."/>
            <person name="Bulat T."/>
            <person name="Smidak R."/>
            <person name="Sarate P."/>
            <person name="Gangsoo J."/>
            <person name="Sialana F."/>
            <person name="Bilban M."/>
            <person name="Lubec G."/>
        </authorList>
    </citation>
    <scope>NUCLEOTIDE SEQUENCE</scope>
    <source>
        <tissue evidence="2">Skin</tissue>
    </source>
</reference>
<dbReference type="AlphaFoldDB" id="A0A0B6Y0I2"/>
<organism evidence="2">
    <name type="scientific">Arion vulgaris</name>
    <dbReference type="NCBI Taxonomy" id="1028688"/>
    <lineage>
        <taxon>Eukaryota</taxon>
        <taxon>Metazoa</taxon>
        <taxon>Spiralia</taxon>
        <taxon>Lophotrochozoa</taxon>
        <taxon>Mollusca</taxon>
        <taxon>Gastropoda</taxon>
        <taxon>Heterobranchia</taxon>
        <taxon>Euthyneura</taxon>
        <taxon>Panpulmonata</taxon>
        <taxon>Eupulmonata</taxon>
        <taxon>Stylommatophora</taxon>
        <taxon>Helicina</taxon>
        <taxon>Arionoidea</taxon>
        <taxon>Arionidae</taxon>
        <taxon>Arion</taxon>
    </lineage>
</organism>
<protein>
    <submittedName>
        <fullName evidence="2">Uncharacterized protein</fullName>
    </submittedName>
</protein>
<dbReference type="Pfam" id="PF03137">
    <property type="entry name" value="OATP"/>
    <property type="match status" value="1"/>
</dbReference>
<gene>
    <name evidence="2" type="primary">ORF8470</name>
</gene>
<keyword evidence="1" id="KW-0812">Transmembrane</keyword>
<sequence>LERGKETQASKEIDQTGQHRGLKDIILSLKYLLTNIPFMFINIAAAADGVLIAGFSTFMPKFIEYEF</sequence>
<feature type="non-terminal residue" evidence="2">
    <location>
        <position position="1"/>
    </location>
</feature>
<proteinExistence type="predicted"/>
<dbReference type="GO" id="GO:0016020">
    <property type="term" value="C:membrane"/>
    <property type="evidence" value="ECO:0007669"/>
    <property type="project" value="InterPro"/>
</dbReference>
<evidence type="ECO:0000256" key="1">
    <source>
        <dbReference type="SAM" id="Phobius"/>
    </source>
</evidence>
<feature type="transmembrane region" description="Helical" evidence="1">
    <location>
        <begin position="36"/>
        <end position="58"/>
    </location>
</feature>
<evidence type="ECO:0000313" key="2">
    <source>
        <dbReference type="EMBL" id="CEK49669.1"/>
    </source>
</evidence>
<keyword evidence="1" id="KW-0472">Membrane</keyword>
<feature type="non-terminal residue" evidence="2">
    <location>
        <position position="67"/>
    </location>
</feature>
<dbReference type="GO" id="GO:0055085">
    <property type="term" value="P:transmembrane transport"/>
    <property type="evidence" value="ECO:0007669"/>
    <property type="project" value="InterPro"/>
</dbReference>
<keyword evidence="1" id="KW-1133">Transmembrane helix</keyword>
<dbReference type="EMBL" id="HACG01002804">
    <property type="protein sequence ID" value="CEK49669.1"/>
    <property type="molecule type" value="Transcribed_RNA"/>
</dbReference>
<accession>A0A0B6Y0I2</accession>
<dbReference type="InterPro" id="IPR004156">
    <property type="entry name" value="OATP"/>
</dbReference>
<name>A0A0B6Y0I2_9EUPU</name>